<dbReference type="EMBL" id="BAAAQD010000006">
    <property type="protein sequence ID" value="GAA1517169.1"/>
    <property type="molecule type" value="Genomic_DNA"/>
</dbReference>
<reference evidence="2" key="1">
    <citation type="journal article" date="2019" name="Int. J. Syst. Evol. Microbiol.">
        <title>The Global Catalogue of Microorganisms (GCM) 10K type strain sequencing project: providing services to taxonomists for standard genome sequencing and annotation.</title>
        <authorList>
            <consortium name="The Broad Institute Genomics Platform"/>
            <consortium name="The Broad Institute Genome Sequencing Center for Infectious Disease"/>
            <person name="Wu L."/>
            <person name="Ma J."/>
        </authorList>
    </citation>
    <scope>NUCLEOTIDE SEQUENCE [LARGE SCALE GENOMIC DNA]</scope>
    <source>
        <strain evidence="2">JCM 15933</strain>
    </source>
</reference>
<evidence type="ECO:0000313" key="1">
    <source>
        <dbReference type="EMBL" id="GAA1517169.1"/>
    </source>
</evidence>
<protein>
    <submittedName>
        <fullName evidence="1">Uncharacterized protein</fullName>
    </submittedName>
</protein>
<name>A0ABP4L5U0_9ACTN</name>
<gene>
    <name evidence="1" type="ORF">GCM10009827_035070</name>
</gene>
<evidence type="ECO:0000313" key="2">
    <source>
        <dbReference type="Proteomes" id="UP001501470"/>
    </source>
</evidence>
<accession>A0ABP4L5U0</accession>
<sequence>MDGTSTWAAGRAWTARQARRQLGRLRRVADGGGRLGGGRLGGGRLGGVGTDGDGASVSVVARR</sequence>
<organism evidence="1 2">
    <name type="scientific">Dactylosporangium maewongense</name>
    <dbReference type="NCBI Taxonomy" id="634393"/>
    <lineage>
        <taxon>Bacteria</taxon>
        <taxon>Bacillati</taxon>
        <taxon>Actinomycetota</taxon>
        <taxon>Actinomycetes</taxon>
        <taxon>Micromonosporales</taxon>
        <taxon>Micromonosporaceae</taxon>
        <taxon>Dactylosporangium</taxon>
    </lineage>
</organism>
<keyword evidence="2" id="KW-1185">Reference proteome</keyword>
<proteinExistence type="predicted"/>
<dbReference type="Proteomes" id="UP001501470">
    <property type="component" value="Unassembled WGS sequence"/>
</dbReference>
<comment type="caution">
    <text evidence="1">The sequence shown here is derived from an EMBL/GenBank/DDBJ whole genome shotgun (WGS) entry which is preliminary data.</text>
</comment>